<sequence length="374" mass="38970">MPTNPAHIRLRRARAQALAGGVRERSAAAVVRRAVAIQAQDAVAADLGIRVRGAGLTAGGVRAAYEDDRSIVRSWFMRGTLHTVPAEDVRWLLRLLGPRLVAATAARYRQLGLDDALRSRADELFRAALAADGPLTRAELTERLGALGVGPVGQGPIHLIRHAALTGVLCHGPMRAGEATYVLLDDWLADHGTDPVRDDEAAAAELARRYAAGYGPADADDFAVWSGLPKPLSRKAWAPAGASASSRGGAEASEADTGGAPDMRLIPAFDNYLVAYRTRELAVPAAYEKQVWPGGGIIRATVLADGLAVGTWSRQAPGLPPRIDAFGGPDGPDGPQGPDGRDGPDALERLGSAARAALDAEAAAVAAFLAPDAP</sequence>
<dbReference type="PANTHER" id="PTHR38479">
    <property type="entry name" value="LMO0824 PROTEIN"/>
    <property type="match status" value="1"/>
</dbReference>
<dbReference type="PANTHER" id="PTHR38479:SF2">
    <property type="entry name" value="WINGED HELIX DNA-BINDING DOMAIN-CONTAINING PROTEIN"/>
    <property type="match status" value="1"/>
</dbReference>
<dbReference type="RefSeq" id="WP_235049800.1">
    <property type="nucleotide sequence ID" value="NZ_JAKFHA010000001.1"/>
</dbReference>
<dbReference type="Proteomes" id="UP001165378">
    <property type="component" value="Unassembled WGS sequence"/>
</dbReference>
<feature type="compositionally biased region" description="Low complexity" evidence="1">
    <location>
        <begin position="239"/>
        <end position="252"/>
    </location>
</feature>
<evidence type="ECO:0000256" key="1">
    <source>
        <dbReference type="SAM" id="MobiDB-lite"/>
    </source>
</evidence>
<dbReference type="GO" id="GO:0003677">
    <property type="term" value="F:DNA binding"/>
    <property type="evidence" value="ECO:0007669"/>
    <property type="project" value="UniProtKB-KW"/>
</dbReference>
<reference evidence="2" key="1">
    <citation type="submission" date="2022-01" db="EMBL/GenBank/DDBJ databases">
        <title>Genome-Based Taxonomic Classification of the Phylum Actinobacteria.</title>
        <authorList>
            <person name="Gao Y."/>
        </authorList>
    </citation>
    <scope>NUCLEOTIDE SEQUENCE</scope>
    <source>
        <strain evidence="2">KLBMP 8922</strain>
    </source>
</reference>
<gene>
    <name evidence="2" type="ORF">LZ495_00840</name>
</gene>
<dbReference type="InterPro" id="IPR009351">
    <property type="entry name" value="AlkZ-like"/>
</dbReference>
<protein>
    <submittedName>
        <fullName evidence="2">Winged helix DNA-binding domain-containing protein</fullName>
    </submittedName>
</protein>
<keyword evidence="3" id="KW-1185">Reference proteome</keyword>
<accession>A0AA41PUE2</accession>
<name>A0AA41PUE2_9ACTN</name>
<proteinExistence type="predicted"/>
<feature type="region of interest" description="Disordered" evidence="1">
    <location>
        <begin position="314"/>
        <end position="347"/>
    </location>
</feature>
<evidence type="ECO:0000313" key="2">
    <source>
        <dbReference type="EMBL" id="MCF2525772.1"/>
    </source>
</evidence>
<keyword evidence="2" id="KW-0238">DNA-binding</keyword>
<dbReference type="Pfam" id="PF06224">
    <property type="entry name" value="AlkZ-like"/>
    <property type="match status" value="1"/>
</dbReference>
<comment type="caution">
    <text evidence="2">The sequence shown here is derived from an EMBL/GenBank/DDBJ whole genome shotgun (WGS) entry which is preliminary data.</text>
</comment>
<dbReference type="AlphaFoldDB" id="A0AA41PUE2"/>
<evidence type="ECO:0000313" key="3">
    <source>
        <dbReference type="Proteomes" id="UP001165378"/>
    </source>
</evidence>
<organism evidence="2 3">
    <name type="scientific">Yinghuangia soli</name>
    <dbReference type="NCBI Taxonomy" id="2908204"/>
    <lineage>
        <taxon>Bacteria</taxon>
        <taxon>Bacillati</taxon>
        <taxon>Actinomycetota</taxon>
        <taxon>Actinomycetes</taxon>
        <taxon>Kitasatosporales</taxon>
        <taxon>Streptomycetaceae</taxon>
        <taxon>Yinghuangia</taxon>
    </lineage>
</organism>
<dbReference type="EMBL" id="JAKFHA010000001">
    <property type="protein sequence ID" value="MCF2525772.1"/>
    <property type="molecule type" value="Genomic_DNA"/>
</dbReference>
<feature type="region of interest" description="Disordered" evidence="1">
    <location>
        <begin position="239"/>
        <end position="261"/>
    </location>
</feature>